<feature type="compositionally biased region" description="Polar residues" evidence="1">
    <location>
        <begin position="249"/>
        <end position="271"/>
    </location>
</feature>
<dbReference type="RefSeq" id="XP_028884702.1">
    <property type="nucleotide sequence ID" value="XM_029024299.1"/>
</dbReference>
<feature type="chain" id="PRO_5012484779" description="Mucin-associated surface protein (MASP)" evidence="2">
    <location>
        <begin position="22"/>
        <end position="342"/>
    </location>
</feature>
<dbReference type="AlphaFoldDB" id="A0A1X0P122"/>
<dbReference type="Proteomes" id="UP000192257">
    <property type="component" value="Unassembled WGS sequence"/>
</dbReference>
<proteinExistence type="predicted"/>
<feature type="compositionally biased region" description="Polar residues" evidence="1">
    <location>
        <begin position="158"/>
        <end position="173"/>
    </location>
</feature>
<dbReference type="GeneID" id="39984079"/>
<feature type="signal peptide" evidence="2">
    <location>
        <begin position="1"/>
        <end position="21"/>
    </location>
</feature>
<accession>A0A1X0P122</accession>
<feature type="compositionally biased region" description="Polar residues" evidence="1">
    <location>
        <begin position="110"/>
        <end position="123"/>
    </location>
</feature>
<keyword evidence="2" id="KW-0732">Signal</keyword>
<evidence type="ECO:0008006" key="5">
    <source>
        <dbReference type="Google" id="ProtNLM"/>
    </source>
</evidence>
<feature type="compositionally biased region" description="Polar residues" evidence="1">
    <location>
        <begin position="198"/>
        <end position="208"/>
    </location>
</feature>
<reference evidence="3 4" key="1">
    <citation type="submission" date="2017-03" db="EMBL/GenBank/DDBJ databases">
        <title>An alternative strategy for trypanosome survival in the mammalian bloodstream revealed through genome and transcriptome analysis of the ubiquitous bovine parasite Trypanosoma (Megatrypanum) theileri.</title>
        <authorList>
            <person name="Kelly S."/>
            <person name="Ivens A."/>
            <person name="Mott A."/>
            <person name="O'Neill E."/>
            <person name="Emms D."/>
            <person name="Macleod O."/>
            <person name="Voorheis P."/>
            <person name="Matthews J."/>
            <person name="Matthews K."/>
            <person name="Carrington M."/>
        </authorList>
    </citation>
    <scope>NUCLEOTIDE SEQUENCE [LARGE SCALE GENOMIC DNA]</scope>
    <source>
        <strain evidence="3">Edinburgh</strain>
    </source>
</reference>
<evidence type="ECO:0000256" key="1">
    <source>
        <dbReference type="SAM" id="MobiDB-lite"/>
    </source>
</evidence>
<dbReference type="EMBL" id="NBCO01000008">
    <property type="protein sequence ID" value="ORC90636.1"/>
    <property type="molecule type" value="Genomic_DNA"/>
</dbReference>
<evidence type="ECO:0000313" key="4">
    <source>
        <dbReference type="Proteomes" id="UP000192257"/>
    </source>
</evidence>
<feature type="compositionally biased region" description="Low complexity" evidence="1">
    <location>
        <begin position="291"/>
        <end position="302"/>
    </location>
</feature>
<organism evidence="3 4">
    <name type="scientific">Trypanosoma theileri</name>
    <dbReference type="NCBI Taxonomy" id="67003"/>
    <lineage>
        <taxon>Eukaryota</taxon>
        <taxon>Discoba</taxon>
        <taxon>Euglenozoa</taxon>
        <taxon>Kinetoplastea</taxon>
        <taxon>Metakinetoplastina</taxon>
        <taxon>Trypanosomatida</taxon>
        <taxon>Trypanosomatidae</taxon>
        <taxon>Trypanosoma</taxon>
    </lineage>
</organism>
<evidence type="ECO:0000313" key="3">
    <source>
        <dbReference type="EMBL" id="ORC90636.1"/>
    </source>
</evidence>
<name>A0A1X0P122_9TRYP</name>
<protein>
    <recommendedName>
        <fullName evidence="5">Mucin-associated surface protein (MASP)</fullName>
    </recommendedName>
</protein>
<feature type="region of interest" description="Disordered" evidence="1">
    <location>
        <begin position="80"/>
        <end position="321"/>
    </location>
</feature>
<keyword evidence="4" id="KW-1185">Reference proteome</keyword>
<gene>
    <name evidence="3" type="ORF">TM35_000084340</name>
</gene>
<evidence type="ECO:0000256" key="2">
    <source>
        <dbReference type="SAM" id="SignalP"/>
    </source>
</evidence>
<feature type="compositionally biased region" description="Polar residues" evidence="1">
    <location>
        <begin position="216"/>
        <end position="241"/>
    </location>
</feature>
<sequence length="342" mass="36110">MMMMMGRVMCVLAVVLYCACGYTMTAAAEEPTQNNDGHGESGWNRKDAVNGTGWYSPFDSDAVEEVDVCLGSSHSNKKKCEHWRKDRSMAETTVGTDKERVSEDVISLPEQPQQQRLTEQSDLSRPPAAVAASAGTHGVGDASHPRDQVKENPVVQEIENTLTGQAEPSTTGLETPGAQPGGTDNVEVPADASHKIDQGQSQNGTQPGSPVEGPSHSGSEPSTTNRRNSENAETTQTNVQETPEGHDSSAPTSQNTVDASDSSLSADNTGTRQDKSVAAVPKPAEGNSNSEEPTTTTTTTTLPPEPTNNKKGDADSSSSISSSVWVRVPLLIVFTLACILVC</sequence>
<comment type="caution">
    <text evidence="3">The sequence shown here is derived from an EMBL/GenBank/DDBJ whole genome shotgun (WGS) entry which is preliminary data.</text>
</comment>
<dbReference type="VEuPathDB" id="TriTrypDB:TM35_000084340"/>